<sequence>MNLRPYRIRKDKKGRRYVIKKGKKYYIKSKKTDKEIMRSLIKELKRASTSHTPIIRDSSIRSISPDSAGATLRSDYIRNIQDSNFKESLMKESKVAAENLRFAPMAILDKHPLLQQRGVQQEALEQQIPQHLLKYLTNQFDDIKGAMIRKLKEDESDKIS</sequence>
<proteinExistence type="predicted"/>
<dbReference type="EMBL" id="GL883027">
    <property type="protein sequence ID" value="EGG14911.1"/>
    <property type="molecule type" value="Genomic_DNA"/>
</dbReference>
<keyword evidence="2" id="KW-1185">Reference proteome</keyword>
<dbReference type="KEGG" id="dfa:DFA_10784"/>
<evidence type="ECO:0000313" key="1">
    <source>
        <dbReference type="EMBL" id="EGG14911.1"/>
    </source>
</evidence>
<dbReference type="AlphaFoldDB" id="F4QBD9"/>
<protein>
    <submittedName>
        <fullName evidence="1">Uncharacterized protein</fullName>
    </submittedName>
</protein>
<organism evidence="1 2">
    <name type="scientific">Cavenderia fasciculata</name>
    <name type="common">Slime mold</name>
    <name type="synonym">Dictyostelium fasciculatum</name>
    <dbReference type="NCBI Taxonomy" id="261658"/>
    <lineage>
        <taxon>Eukaryota</taxon>
        <taxon>Amoebozoa</taxon>
        <taxon>Evosea</taxon>
        <taxon>Eumycetozoa</taxon>
        <taxon>Dictyostelia</taxon>
        <taxon>Acytosteliales</taxon>
        <taxon>Cavenderiaceae</taxon>
        <taxon>Cavenderia</taxon>
    </lineage>
</organism>
<dbReference type="RefSeq" id="XP_004351427.1">
    <property type="nucleotide sequence ID" value="XM_004351375.1"/>
</dbReference>
<dbReference type="Proteomes" id="UP000007797">
    <property type="component" value="Unassembled WGS sequence"/>
</dbReference>
<dbReference type="GeneID" id="14866935"/>
<accession>F4QBD9</accession>
<evidence type="ECO:0000313" key="2">
    <source>
        <dbReference type="Proteomes" id="UP000007797"/>
    </source>
</evidence>
<name>F4QBD9_CACFS</name>
<reference evidence="2" key="1">
    <citation type="journal article" date="2011" name="Genome Res.">
        <title>Phylogeny-wide analysis of social amoeba genomes highlights ancient origins for complex intercellular communication.</title>
        <authorList>
            <person name="Heidel A.J."/>
            <person name="Lawal H.M."/>
            <person name="Felder M."/>
            <person name="Schilde C."/>
            <person name="Helps N.R."/>
            <person name="Tunggal B."/>
            <person name="Rivero F."/>
            <person name="John U."/>
            <person name="Schleicher M."/>
            <person name="Eichinger L."/>
            <person name="Platzer M."/>
            <person name="Noegel A.A."/>
            <person name="Schaap P."/>
            <person name="Gloeckner G."/>
        </authorList>
    </citation>
    <scope>NUCLEOTIDE SEQUENCE [LARGE SCALE GENOMIC DNA]</scope>
    <source>
        <strain evidence="2">SH3</strain>
    </source>
</reference>
<gene>
    <name evidence="1" type="ORF">DFA_10784</name>
</gene>